<keyword evidence="3" id="KW-0539">Nucleus</keyword>
<dbReference type="GO" id="GO:0005634">
    <property type="term" value="C:nucleus"/>
    <property type="evidence" value="ECO:0007669"/>
    <property type="project" value="TreeGrafter"/>
</dbReference>
<reference evidence="4" key="1">
    <citation type="submission" date="2021-02" db="EMBL/GenBank/DDBJ databases">
        <title>Genome sequence Cadophora malorum strain M34.</title>
        <authorList>
            <person name="Stefanovic E."/>
            <person name="Vu D."/>
            <person name="Scully C."/>
            <person name="Dijksterhuis J."/>
            <person name="Roader J."/>
            <person name="Houbraken J."/>
        </authorList>
    </citation>
    <scope>NUCLEOTIDE SEQUENCE</scope>
    <source>
        <strain evidence="4">M34</strain>
    </source>
</reference>
<organism evidence="4 5">
    <name type="scientific">Cadophora malorum</name>
    <dbReference type="NCBI Taxonomy" id="108018"/>
    <lineage>
        <taxon>Eukaryota</taxon>
        <taxon>Fungi</taxon>
        <taxon>Dikarya</taxon>
        <taxon>Ascomycota</taxon>
        <taxon>Pezizomycotina</taxon>
        <taxon>Leotiomycetes</taxon>
        <taxon>Helotiales</taxon>
        <taxon>Ploettnerulaceae</taxon>
        <taxon>Cadophora</taxon>
    </lineage>
</organism>
<evidence type="ECO:0000256" key="1">
    <source>
        <dbReference type="ARBA" id="ARBA00023015"/>
    </source>
</evidence>
<evidence type="ECO:0000313" key="5">
    <source>
        <dbReference type="Proteomes" id="UP000664132"/>
    </source>
</evidence>
<dbReference type="AlphaFoldDB" id="A0A8H7T2H3"/>
<accession>A0A8H7T2H3</accession>
<dbReference type="InterPro" id="IPR051127">
    <property type="entry name" value="Fungal_SecMet_Regulators"/>
</dbReference>
<dbReference type="PANTHER" id="PTHR47424">
    <property type="entry name" value="REGULATORY PROTEIN GAL4"/>
    <property type="match status" value="1"/>
</dbReference>
<keyword evidence="1" id="KW-0805">Transcription regulation</keyword>
<name>A0A8H7T2H3_9HELO</name>
<dbReference type="GO" id="GO:0000981">
    <property type="term" value="F:DNA-binding transcription factor activity, RNA polymerase II-specific"/>
    <property type="evidence" value="ECO:0007669"/>
    <property type="project" value="TreeGrafter"/>
</dbReference>
<evidence type="ECO:0000256" key="2">
    <source>
        <dbReference type="ARBA" id="ARBA00023163"/>
    </source>
</evidence>
<keyword evidence="2" id="KW-0804">Transcription</keyword>
<keyword evidence="5" id="KW-1185">Reference proteome</keyword>
<proteinExistence type="predicted"/>
<dbReference type="Proteomes" id="UP000664132">
    <property type="component" value="Unassembled WGS sequence"/>
</dbReference>
<comment type="caution">
    <text evidence="4">The sequence shown here is derived from an EMBL/GenBank/DDBJ whole genome shotgun (WGS) entry which is preliminary data.</text>
</comment>
<sequence length="438" mass="47747">MVRSKDGWVYKVPEFTFDGLPSAQSIAELLGVLYKPSHDHSTEYTATASDGILKLEHLLPESPADLRSSVEEASAQGTDLVEIPDFWDWPASLALIESYNKTELEQYSTLSQPLLPCHLSMGTVLCTDQQGTELQESPYDVLDWSTERPSLLAGSLLSACNDSPTCFTHEHVASCYEQVMAKDLFDAIDPIGSSDTDFTYFQESFAIPGCDILQAESDDQLFNPFQPSASRGWEGEGSTGVNSSISATHVASTSSVLQLYYGASSNFSFLQQIHHSLSGEAGNRTKNDDVREGGAELDIYGQRSLYFGTNDAKKNLNGHASDSSLMFLSEQHAESFLLDYIDTFQQLLPFSSAHDLAQNIKQLFSSPNMNDLNSDDTGCLMAVLAIGATMKEDSGWAEMLIDKAKSIANTIGHVVNLKAVQLSLLLISPSVILTCDKG</sequence>
<dbReference type="GO" id="GO:0000978">
    <property type="term" value="F:RNA polymerase II cis-regulatory region sequence-specific DNA binding"/>
    <property type="evidence" value="ECO:0007669"/>
    <property type="project" value="TreeGrafter"/>
</dbReference>
<dbReference type="GO" id="GO:0000435">
    <property type="term" value="P:positive regulation of transcription from RNA polymerase II promoter by galactose"/>
    <property type="evidence" value="ECO:0007669"/>
    <property type="project" value="TreeGrafter"/>
</dbReference>
<evidence type="ECO:0000313" key="4">
    <source>
        <dbReference type="EMBL" id="KAG4413385.1"/>
    </source>
</evidence>
<gene>
    <name evidence="4" type="ORF">IFR04_013469</name>
</gene>
<dbReference type="EMBL" id="JAFJYH010000317">
    <property type="protein sequence ID" value="KAG4413385.1"/>
    <property type="molecule type" value="Genomic_DNA"/>
</dbReference>
<dbReference type="OrthoDB" id="2123952at2759"/>
<dbReference type="PANTHER" id="PTHR47424:SF9">
    <property type="entry name" value="TAH-2"/>
    <property type="match status" value="1"/>
</dbReference>
<evidence type="ECO:0000256" key="3">
    <source>
        <dbReference type="ARBA" id="ARBA00023242"/>
    </source>
</evidence>
<protein>
    <submittedName>
        <fullName evidence="4">Uncharacterized protein</fullName>
    </submittedName>
</protein>